<dbReference type="Proteomes" id="UP000016491">
    <property type="component" value="Unassembled WGS sequence"/>
</dbReference>
<comment type="caution">
    <text evidence="1">The sequence shown here is derived from an EMBL/GenBank/DDBJ whole genome shotgun (WGS) entry which is preliminary data.</text>
</comment>
<dbReference type="EMBL" id="AWSU01000249">
    <property type="protein sequence ID" value="ERI75451.1"/>
    <property type="molecule type" value="Genomic_DNA"/>
</dbReference>
<organism evidence="1 2">
    <name type="scientific">[Clostridium] symbiosum ATCC 14940</name>
    <dbReference type="NCBI Taxonomy" id="411472"/>
    <lineage>
        <taxon>Bacteria</taxon>
        <taxon>Bacillati</taxon>
        <taxon>Bacillota</taxon>
        <taxon>Clostridia</taxon>
        <taxon>Lachnospirales</taxon>
        <taxon>Lachnospiraceae</taxon>
        <taxon>Otoolea</taxon>
    </lineage>
</organism>
<reference evidence="1 2" key="1">
    <citation type="submission" date="2013-07" db="EMBL/GenBank/DDBJ databases">
        <authorList>
            <person name="Weinstock G."/>
            <person name="Sodergren E."/>
            <person name="Wylie T."/>
            <person name="Fulton L."/>
            <person name="Fulton R."/>
            <person name="Fronick C."/>
            <person name="O'Laughlin M."/>
            <person name="Godfrey J."/>
            <person name="Miner T."/>
            <person name="Herter B."/>
            <person name="Appelbaum E."/>
            <person name="Cordes M."/>
            <person name="Lek S."/>
            <person name="Wollam A."/>
            <person name="Pepin K.H."/>
            <person name="Palsikar V.B."/>
            <person name="Mitreva M."/>
            <person name="Wilson R.K."/>
        </authorList>
    </citation>
    <scope>NUCLEOTIDE SEQUENCE [LARGE SCALE GENOMIC DNA]</scope>
    <source>
        <strain evidence="1 2">ATCC 14940</strain>
    </source>
</reference>
<proteinExistence type="predicted"/>
<name>A0ABC9TVG3_CLOSY</name>
<gene>
    <name evidence="1" type="ORF">CLOSYM_03223</name>
</gene>
<accession>A0ABC9TVG3</accession>
<dbReference type="AlphaFoldDB" id="A0ABC9TVG3"/>
<evidence type="ECO:0000313" key="1">
    <source>
        <dbReference type="EMBL" id="ERI75451.1"/>
    </source>
</evidence>
<evidence type="ECO:0000313" key="2">
    <source>
        <dbReference type="Proteomes" id="UP000016491"/>
    </source>
</evidence>
<sequence>MAASRFSDILYSAPSASKPPLRMKKLLGEKAQTCYAGYPCFLNTFVPYSAT</sequence>
<protein>
    <submittedName>
        <fullName evidence="1">Uncharacterized protein</fullName>
    </submittedName>
</protein>